<keyword evidence="2" id="KW-0238">DNA-binding</keyword>
<keyword evidence="3" id="KW-0804">Transcription</keyword>
<dbReference type="PANTHER" id="PTHR46796">
    <property type="entry name" value="HTH-TYPE TRANSCRIPTIONAL ACTIVATOR RHAS-RELATED"/>
    <property type="match status" value="1"/>
</dbReference>
<dbReference type="InterPro" id="IPR050204">
    <property type="entry name" value="AraC_XylS_family_regulators"/>
</dbReference>
<comment type="caution">
    <text evidence="6">The sequence shown here is derived from an EMBL/GenBank/DDBJ whole genome shotgun (WGS) entry which is preliminary data.</text>
</comment>
<feature type="region of interest" description="Disordered" evidence="4">
    <location>
        <begin position="247"/>
        <end position="279"/>
    </location>
</feature>
<dbReference type="Pfam" id="PF20240">
    <property type="entry name" value="DUF6597"/>
    <property type="match status" value="1"/>
</dbReference>
<dbReference type="SMART" id="SM00342">
    <property type="entry name" value="HTH_ARAC"/>
    <property type="match status" value="1"/>
</dbReference>
<feature type="domain" description="HTH araC/xylS-type" evidence="5">
    <location>
        <begin position="139"/>
        <end position="241"/>
    </location>
</feature>
<evidence type="ECO:0000256" key="2">
    <source>
        <dbReference type="ARBA" id="ARBA00023125"/>
    </source>
</evidence>
<accession>A0A6L9S8J1</accession>
<evidence type="ECO:0000256" key="4">
    <source>
        <dbReference type="SAM" id="MobiDB-lite"/>
    </source>
</evidence>
<keyword evidence="1" id="KW-0805">Transcription regulation</keyword>
<reference evidence="6 7" key="1">
    <citation type="submission" date="2020-02" db="EMBL/GenBank/DDBJ databases">
        <authorList>
            <person name="Li X.-J."/>
            <person name="Han X.-M."/>
        </authorList>
    </citation>
    <scope>NUCLEOTIDE SEQUENCE [LARGE SCALE GENOMIC DNA]</scope>
    <source>
        <strain evidence="6 7">CCTCC AB 2017055</strain>
    </source>
</reference>
<protein>
    <submittedName>
        <fullName evidence="6">Helix-turn-helix transcriptional regulator</fullName>
    </submittedName>
</protein>
<dbReference type="InterPro" id="IPR046532">
    <property type="entry name" value="DUF6597"/>
</dbReference>
<dbReference type="Pfam" id="PF12833">
    <property type="entry name" value="HTH_18"/>
    <property type="match status" value="1"/>
</dbReference>
<dbReference type="Gene3D" id="1.10.10.60">
    <property type="entry name" value="Homeodomain-like"/>
    <property type="match status" value="1"/>
</dbReference>
<dbReference type="PROSITE" id="PS01124">
    <property type="entry name" value="HTH_ARAC_FAMILY_2"/>
    <property type="match status" value="1"/>
</dbReference>
<evidence type="ECO:0000259" key="5">
    <source>
        <dbReference type="PROSITE" id="PS01124"/>
    </source>
</evidence>
<evidence type="ECO:0000313" key="7">
    <source>
        <dbReference type="Proteomes" id="UP000475214"/>
    </source>
</evidence>
<dbReference type="InterPro" id="IPR018060">
    <property type="entry name" value="HTH_AraC"/>
</dbReference>
<evidence type="ECO:0000256" key="3">
    <source>
        <dbReference type="ARBA" id="ARBA00023163"/>
    </source>
</evidence>
<sequence>MGWYRPVATSPDLGHTLVCSWTAHVEGRHHLVPDGCVDMLWLADGRIVVCGPETAAWSFVLPPGTEAAGVRFRPGMAAGVLRTPASAVVNQRVGLDDVLGSGPARRLGQRMGEAGDAFVRLKILEDAVRRWMDGGAEPDPVAAHVVHELAQRSHTVRDLADAAGLTERQLQRRCRAAFGYPITTLRRILRLQRFMAAARSPRWRQAGLAGLAHAAGYTDQAHLSHECRRIAGLTPAELLLSEAPDWHGESAVAPPPADGADVGSVQDGTGSDGQAMRYV</sequence>
<evidence type="ECO:0000313" key="6">
    <source>
        <dbReference type="EMBL" id="NEE01536.1"/>
    </source>
</evidence>
<dbReference type="GO" id="GO:0043565">
    <property type="term" value="F:sequence-specific DNA binding"/>
    <property type="evidence" value="ECO:0007669"/>
    <property type="project" value="InterPro"/>
</dbReference>
<dbReference type="RefSeq" id="WP_163739291.1">
    <property type="nucleotide sequence ID" value="NZ_JAAGOA010000010.1"/>
</dbReference>
<proteinExistence type="predicted"/>
<dbReference type="PANTHER" id="PTHR46796:SF15">
    <property type="entry name" value="BLL1074 PROTEIN"/>
    <property type="match status" value="1"/>
</dbReference>
<gene>
    <name evidence="6" type="ORF">G1H10_15295</name>
</gene>
<name>A0A6L9S8J1_9ACTN</name>
<dbReference type="AlphaFoldDB" id="A0A6L9S8J1"/>
<dbReference type="EMBL" id="JAAGOA010000010">
    <property type="protein sequence ID" value="NEE01536.1"/>
    <property type="molecule type" value="Genomic_DNA"/>
</dbReference>
<keyword evidence="7" id="KW-1185">Reference proteome</keyword>
<dbReference type="Proteomes" id="UP000475214">
    <property type="component" value="Unassembled WGS sequence"/>
</dbReference>
<dbReference type="GO" id="GO:0003700">
    <property type="term" value="F:DNA-binding transcription factor activity"/>
    <property type="evidence" value="ECO:0007669"/>
    <property type="project" value="InterPro"/>
</dbReference>
<organism evidence="6 7">
    <name type="scientific">Phytoactinopolyspora halotolerans</name>
    <dbReference type="NCBI Taxonomy" id="1981512"/>
    <lineage>
        <taxon>Bacteria</taxon>
        <taxon>Bacillati</taxon>
        <taxon>Actinomycetota</taxon>
        <taxon>Actinomycetes</taxon>
        <taxon>Jiangellales</taxon>
        <taxon>Jiangellaceae</taxon>
        <taxon>Phytoactinopolyspora</taxon>
    </lineage>
</organism>
<evidence type="ECO:0000256" key="1">
    <source>
        <dbReference type="ARBA" id="ARBA00023015"/>
    </source>
</evidence>